<evidence type="ECO:0000256" key="4">
    <source>
        <dbReference type="ARBA" id="ARBA00022643"/>
    </source>
</evidence>
<proteinExistence type="inferred from homology"/>
<feature type="domain" description="FMN-binding" evidence="6">
    <location>
        <begin position="87"/>
        <end position="179"/>
    </location>
</feature>
<dbReference type="PIRSF" id="PIRSF006091">
    <property type="entry name" value="E_trnsport_RnfG"/>
    <property type="match status" value="1"/>
</dbReference>
<evidence type="ECO:0000259" key="6">
    <source>
        <dbReference type="SMART" id="SM00900"/>
    </source>
</evidence>
<dbReference type="InterPro" id="IPR010209">
    <property type="entry name" value="Ion_transpt_RnfG/RsxG"/>
</dbReference>
<evidence type="ECO:0000256" key="5">
    <source>
        <dbReference type="ARBA" id="ARBA00022982"/>
    </source>
</evidence>
<dbReference type="GO" id="GO:0022900">
    <property type="term" value="P:electron transport chain"/>
    <property type="evidence" value="ECO:0007669"/>
    <property type="project" value="InterPro"/>
</dbReference>
<dbReference type="NCBIfam" id="NF002519">
    <property type="entry name" value="PRK01908.1"/>
    <property type="match status" value="1"/>
</dbReference>
<sequence length="185" mass="21109">MLIFMLICVFFVSLAEKTTKAKIEINEQELLIKRLNEIVSNYDNPILDDKFYKTIDLHGIEQMITIFPAKINNTVFAYLVEHTYPNGYNGNIRLLTGINVDGSLLGVRVVNHKETPGLGDKIETRKSNWIKSFTGLSLKNTERSKWKVKRDGGIFDQFTGATITPRAIVSSAYQILDYFTKNEIK</sequence>
<dbReference type="EMBL" id="UINC01081198">
    <property type="protein sequence ID" value="SVC24821.1"/>
    <property type="molecule type" value="Genomic_DNA"/>
</dbReference>
<evidence type="ECO:0000256" key="3">
    <source>
        <dbReference type="ARBA" id="ARBA00022630"/>
    </source>
</evidence>
<evidence type="ECO:0000256" key="1">
    <source>
        <dbReference type="ARBA" id="ARBA00022448"/>
    </source>
</evidence>
<name>A0A382KQ76_9ZZZZ</name>
<dbReference type="HAMAP" id="MF_00479">
    <property type="entry name" value="RsxG_RnfG"/>
    <property type="match status" value="1"/>
</dbReference>
<protein>
    <recommendedName>
        <fullName evidence="6">FMN-binding domain-containing protein</fullName>
    </recommendedName>
</protein>
<dbReference type="GO" id="GO:0010181">
    <property type="term" value="F:FMN binding"/>
    <property type="evidence" value="ECO:0007669"/>
    <property type="project" value="InterPro"/>
</dbReference>
<dbReference type="InterPro" id="IPR007329">
    <property type="entry name" value="FMN-bd"/>
</dbReference>
<accession>A0A382KQ76</accession>
<dbReference type="PANTHER" id="PTHR36118">
    <property type="entry name" value="ION-TRANSLOCATING OXIDOREDUCTASE COMPLEX SUBUNIT G"/>
    <property type="match status" value="1"/>
</dbReference>
<keyword evidence="2" id="KW-0597">Phosphoprotein</keyword>
<keyword evidence="3" id="KW-0285">Flavoprotein</keyword>
<keyword evidence="5" id="KW-0249">Electron transport</keyword>
<dbReference type="PANTHER" id="PTHR36118:SF1">
    <property type="entry name" value="ION-TRANSLOCATING OXIDOREDUCTASE COMPLEX SUBUNIT G"/>
    <property type="match status" value="1"/>
</dbReference>
<keyword evidence="4" id="KW-0288">FMN</keyword>
<dbReference type="Pfam" id="PF04205">
    <property type="entry name" value="FMN_bind"/>
    <property type="match status" value="1"/>
</dbReference>
<dbReference type="NCBIfam" id="TIGR01947">
    <property type="entry name" value="rnfG"/>
    <property type="match status" value="1"/>
</dbReference>
<organism evidence="7">
    <name type="scientific">marine metagenome</name>
    <dbReference type="NCBI Taxonomy" id="408172"/>
    <lineage>
        <taxon>unclassified sequences</taxon>
        <taxon>metagenomes</taxon>
        <taxon>ecological metagenomes</taxon>
    </lineage>
</organism>
<dbReference type="AlphaFoldDB" id="A0A382KQ76"/>
<evidence type="ECO:0000256" key="2">
    <source>
        <dbReference type="ARBA" id="ARBA00022553"/>
    </source>
</evidence>
<evidence type="ECO:0000313" key="7">
    <source>
        <dbReference type="EMBL" id="SVC24821.1"/>
    </source>
</evidence>
<dbReference type="GO" id="GO:0009055">
    <property type="term" value="F:electron transfer activity"/>
    <property type="evidence" value="ECO:0007669"/>
    <property type="project" value="InterPro"/>
</dbReference>
<dbReference type="GO" id="GO:0005886">
    <property type="term" value="C:plasma membrane"/>
    <property type="evidence" value="ECO:0007669"/>
    <property type="project" value="InterPro"/>
</dbReference>
<dbReference type="SMART" id="SM00900">
    <property type="entry name" value="FMN_bind"/>
    <property type="match status" value="1"/>
</dbReference>
<reference evidence="7" key="1">
    <citation type="submission" date="2018-05" db="EMBL/GenBank/DDBJ databases">
        <authorList>
            <person name="Lanie J.A."/>
            <person name="Ng W.-L."/>
            <person name="Kazmierczak K.M."/>
            <person name="Andrzejewski T.M."/>
            <person name="Davidsen T.M."/>
            <person name="Wayne K.J."/>
            <person name="Tettelin H."/>
            <person name="Glass J.I."/>
            <person name="Rusch D."/>
            <person name="Podicherti R."/>
            <person name="Tsui H.-C.T."/>
            <person name="Winkler M.E."/>
        </authorList>
    </citation>
    <scope>NUCLEOTIDE SEQUENCE</scope>
</reference>
<gene>
    <name evidence="7" type="ORF">METZ01_LOCUS277675</name>
</gene>
<keyword evidence="1" id="KW-0813">Transport</keyword>